<proteinExistence type="predicted"/>
<dbReference type="Proteomes" id="UP001152797">
    <property type="component" value="Unassembled WGS sequence"/>
</dbReference>
<dbReference type="EMBL" id="CAMXCT030000581">
    <property type="protein sequence ID" value="CAL4768059.1"/>
    <property type="molecule type" value="Genomic_DNA"/>
</dbReference>
<organism evidence="2">
    <name type="scientific">Cladocopium goreaui</name>
    <dbReference type="NCBI Taxonomy" id="2562237"/>
    <lineage>
        <taxon>Eukaryota</taxon>
        <taxon>Sar</taxon>
        <taxon>Alveolata</taxon>
        <taxon>Dinophyceae</taxon>
        <taxon>Suessiales</taxon>
        <taxon>Symbiodiniaceae</taxon>
        <taxon>Cladocopium</taxon>
    </lineage>
</organism>
<evidence type="ECO:0000313" key="4">
    <source>
        <dbReference type="EMBL" id="CAL4768059.1"/>
    </source>
</evidence>
<evidence type="ECO:0000313" key="5">
    <source>
        <dbReference type="Proteomes" id="UP001152797"/>
    </source>
</evidence>
<evidence type="ECO:0000313" key="3">
    <source>
        <dbReference type="EMBL" id="CAL1134122.1"/>
    </source>
</evidence>
<dbReference type="EMBL" id="CAMXCT010000581">
    <property type="protein sequence ID" value="CAI3980747.1"/>
    <property type="molecule type" value="Genomic_DNA"/>
</dbReference>
<dbReference type="AlphaFoldDB" id="A0A9P1BW17"/>
<sequence length="1132" mass="127423">MSPSPPDRAYEKGAAMKQPGSSAKFSQRERVLFPLPLFACPGHKTGVSRPVKQRRHRIRKVTENCNEAIRGLNWLAGCYDYVEKYCELQHCSPLHQEVMMRVDGLVRDQKPSGIIDSPEAALRSLLRGGSPYDLAVSSETLAPYRDDLLSVPHDVHGCPRLLDVLPAQDCQFLEEVNELMLRRDDEVEVPPMTPYWDPVLRHNRSAYRKLVRRLHSIGYFTYTLEPKCKVGVFFVWKSSRTKLRMITDARPANRLFLEPPGVSLMTGEGLGRIEVVCDDTIFADISALDNLEVFIGLSDVKDCFHRMRVPSWLARYFAWDAVTAATVGMTGVELEGKVLAANDLIFPCAGSLCQGFSWSLYFAQKANEYLAGSISPLTDAKLASDRGGPVILHVSKDVDSSAHFYVYVDNLGVISVDESEVKVAMEELQACFNSKGLELHGSEITQGSVEALGCVLDGNRMRSRCNAKRLWRVHHGIKGLLNRGRCSGKALEIVIGHCTFLGLISRGSLACFHSVYSFIQKNYGQVASLWQSVVNELTAFMGLCFLLVQDWWRPWNRLVTSSDSSLVGYGACKSWWPKDLVAESGRVQERSRFRRRDSHSARESALVAAGFHLKGTTWSPVDEKTMNEIAESGWEVVDDFPEIPSGALKRNLWTPVFWGKWEHKENIGILEARTILKSIKRVCMTRRLSLPHVNAPADKRQQTATKSRTLSLTVPLAPTPKSSPARRRTLDQEFVTGRLKDGKVKPLCLPKSEKELAVLLDKKKFEVEYQEESDSDSTSSEVKEEQGGGWSRTLRSRPKRQLQKKVDLLMSGSVHGKSILETAAISARARENYTRKWEELSKLARSKGVSLDNAEALDSMLVELFDQKFLEGEGAHYGDYMLASLMDMKPAYSRMGDKKIPRAWRSLRGWRKLCPSRSRLAYPLAVWAALSWRMVVHGHLSKAVFNLLQVSSYHRPGTLLKLRKLGLVKPTAGVTTHWSILTSLSETSDVSKVGTKDDSVMLDSEWIQFITPLLSVLARGRPMDRVWDFTYGEYLAVFNRCASELKINVVPYQARHSGPSIDRAAKTRDLDEVRKRGGWMTRQSVMRYEKAGRLAATWQKLDANIQTSCKSAERYLEDIMLGHNYPDIPLPS</sequence>
<accession>A0A9P1BW17</accession>
<keyword evidence="5" id="KW-1185">Reference proteome</keyword>
<feature type="region of interest" description="Disordered" evidence="1">
    <location>
        <begin position="770"/>
        <end position="802"/>
    </location>
</feature>
<evidence type="ECO:0000313" key="2">
    <source>
        <dbReference type="EMBL" id="CAI3980747.1"/>
    </source>
</evidence>
<name>A0A9P1BW17_9DINO</name>
<dbReference type="EMBL" id="CAMXCT020000581">
    <property type="protein sequence ID" value="CAL1134122.1"/>
    <property type="molecule type" value="Genomic_DNA"/>
</dbReference>
<protein>
    <submittedName>
        <fullName evidence="4">Protein disulfide isomerase-like 2-1</fullName>
    </submittedName>
</protein>
<keyword evidence="4" id="KW-0413">Isomerase</keyword>
<feature type="region of interest" description="Disordered" evidence="1">
    <location>
        <begin position="1"/>
        <end position="23"/>
    </location>
</feature>
<evidence type="ECO:0000256" key="1">
    <source>
        <dbReference type="SAM" id="MobiDB-lite"/>
    </source>
</evidence>
<reference evidence="2" key="1">
    <citation type="submission" date="2022-10" db="EMBL/GenBank/DDBJ databases">
        <authorList>
            <person name="Chen Y."/>
            <person name="Dougan E. K."/>
            <person name="Chan C."/>
            <person name="Rhodes N."/>
            <person name="Thang M."/>
        </authorList>
    </citation>
    <scope>NUCLEOTIDE SEQUENCE</scope>
</reference>
<gene>
    <name evidence="2" type="ORF">C1SCF055_LOCUS8605</name>
</gene>
<reference evidence="3" key="2">
    <citation type="submission" date="2024-04" db="EMBL/GenBank/DDBJ databases">
        <authorList>
            <person name="Chen Y."/>
            <person name="Shah S."/>
            <person name="Dougan E. K."/>
            <person name="Thang M."/>
            <person name="Chan C."/>
        </authorList>
    </citation>
    <scope>NUCLEOTIDE SEQUENCE [LARGE SCALE GENOMIC DNA]</scope>
</reference>
<comment type="caution">
    <text evidence="2">The sequence shown here is derived from an EMBL/GenBank/DDBJ whole genome shotgun (WGS) entry which is preliminary data.</text>
</comment>
<dbReference type="GO" id="GO:0016853">
    <property type="term" value="F:isomerase activity"/>
    <property type="evidence" value="ECO:0007669"/>
    <property type="project" value="UniProtKB-KW"/>
</dbReference>
<dbReference type="OrthoDB" id="448090at2759"/>